<dbReference type="PANTHER" id="PTHR32154">
    <property type="entry name" value="PYRUVATE-FLAVODOXIN OXIDOREDUCTASE-RELATED"/>
    <property type="match status" value="1"/>
</dbReference>
<dbReference type="EMBL" id="JARJGR010000249">
    <property type="protein sequence ID" value="MDF3635937.1"/>
    <property type="molecule type" value="Genomic_DNA"/>
</dbReference>
<dbReference type="GO" id="GO:0030976">
    <property type="term" value="F:thiamine pyrophosphate binding"/>
    <property type="evidence" value="ECO:0007669"/>
    <property type="project" value="InterPro"/>
</dbReference>
<accession>A0AAW6NJN2</accession>
<feature type="non-terminal residue" evidence="2">
    <location>
        <position position="1"/>
    </location>
</feature>
<dbReference type="GO" id="GO:0003824">
    <property type="term" value="F:catalytic activity"/>
    <property type="evidence" value="ECO:0007669"/>
    <property type="project" value="InterPro"/>
</dbReference>
<gene>
    <name evidence="2" type="ORF">P3S46_01730</name>
</gene>
<evidence type="ECO:0000313" key="2">
    <source>
        <dbReference type="EMBL" id="MDF3635937.1"/>
    </source>
</evidence>
<organism evidence="2 3">
    <name type="scientific">Enterobacter cloacae</name>
    <dbReference type="NCBI Taxonomy" id="550"/>
    <lineage>
        <taxon>Bacteria</taxon>
        <taxon>Pseudomonadati</taxon>
        <taxon>Pseudomonadota</taxon>
        <taxon>Gammaproteobacteria</taxon>
        <taxon>Enterobacterales</taxon>
        <taxon>Enterobacteriaceae</taxon>
        <taxon>Enterobacter</taxon>
        <taxon>Enterobacter cloacae complex</taxon>
    </lineage>
</organism>
<sequence length="272" mass="29124">TPLFEYSGACSGCGETPYIKLLTQLYGDRVLIANATGCSSIYGGNLPSTPYTTDANGRGPAWANSLFEDNAEFGLGFRLTVDQHRARVMRLLAQFADKIPAELNDALHAEATPDVRRAQVAELRHALQGVEGAEQLLTDADALVEKSIWLIGGDGWAYDIGFGGLGHVLSLTENVNILVLDTQCYSNTGGQASKATPLGAVTKFGEHGKRKARKDLGVSMMMYGHVYVAQISLGAQLNQTVKAIQEAEAYPGPSLIIAYSPCEEHGYDLALS</sequence>
<dbReference type="InterPro" id="IPR011766">
    <property type="entry name" value="TPP_enzyme_TPP-bd"/>
</dbReference>
<dbReference type="Proteomes" id="UP001215180">
    <property type="component" value="Unassembled WGS sequence"/>
</dbReference>
<comment type="caution">
    <text evidence="2">The sequence shown here is derived from an EMBL/GenBank/DDBJ whole genome shotgun (WGS) entry which is preliminary data.</text>
</comment>
<dbReference type="InterPro" id="IPR029061">
    <property type="entry name" value="THDP-binding"/>
</dbReference>
<dbReference type="PANTHER" id="PTHR32154:SF0">
    <property type="entry name" value="PYRUVATE-FLAVODOXIN OXIDOREDUCTASE-RELATED"/>
    <property type="match status" value="1"/>
</dbReference>
<dbReference type="GO" id="GO:0006979">
    <property type="term" value="P:response to oxidative stress"/>
    <property type="evidence" value="ECO:0007669"/>
    <property type="project" value="TreeGrafter"/>
</dbReference>
<evidence type="ECO:0000259" key="1">
    <source>
        <dbReference type="Pfam" id="PF02775"/>
    </source>
</evidence>
<evidence type="ECO:0000313" key="3">
    <source>
        <dbReference type="Proteomes" id="UP001215180"/>
    </source>
</evidence>
<dbReference type="FunFam" id="3.40.50.970:FF:000047">
    <property type="entry name" value="Probable pyruvate-flavodoxin oxidoreductase"/>
    <property type="match status" value="1"/>
</dbReference>
<dbReference type="SUPFAM" id="SSF52518">
    <property type="entry name" value="Thiamin diphosphate-binding fold (THDP-binding)"/>
    <property type="match status" value="1"/>
</dbReference>
<dbReference type="RefSeq" id="WP_276200912.1">
    <property type="nucleotide sequence ID" value="NZ_JARJGR010000249.1"/>
</dbReference>
<dbReference type="Gene3D" id="3.40.50.970">
    <property type="match status" value="1"/>
</dbReference>
<name>A0AAW6NJN2_ENTCL</name>
<dbReference type="Pfam" id="PF02775">
    <property type="entry name" value="TPP_enzyme_C"/>
    <property type="match status" value="1"/>
</dbReference>
<feature type="domain" description="Thiamine pyrophosphate enzyme TPP-binding" evidence="1">
    <location>
        <begin position="145"/>
        <end position="257"/>
    </location>
</feature>
<dbReference type="GO" id="GO:0044281">
    <property type="term" value="P:small molecule metabolic process"/>
    <property type="evidence" value="ECO:0007669"/>
    <property type="project" value="UniProtKB-ARBA"/>
</dbReference>
<dbReference type="AlphaFoldDB" id="A0AAW6NJN2"/>
<protein>
    <submittedName>
        <fullName evidence="2">Thiamine pyrophosphate-dependent enzyme</fullName>
    </submittedName>
</protein>
<feature type="non-terminal residue" evidence="2">
    <location>
        <position position="272"/>
    </location>
</feature>
<dbReference type="InterPro" id="IPR050722">
    <property type="entry name" value="Pyruvate:ferred/Flavod_OxRd"/>
</dbReference>
<reference evidence="2" key="1">
    <citation type="submission" date="2023-03" db="EMBL/GenBank/DDBJ databases">
        <title>A Study on Prevalence and Characterization of Enterobacter cloacae strains in China.</title>
        <authorList>
            <person name="Zheng Z."/>
        </authorList>
    </citation>
    <scope>NUCLEOTIDE SEQUENCE</scope>
    <source>
        <strain evidence="2">EC77</strain>
    </source>
</reference>
<proteinExistence type="predicted"/>